<dbReference type="Proteomes" id="UP000001203">
    <property type="component" value="Chromosome circular"/>
</dbReference>
<evidence type="ECO:0000313" key="2">
    <source>
        <dbReference type="Proteomes" id="UP000001203"/>
    </source>
</evidence>
<dbReference type="KEGG" id="cyt:cce_0612"/>
<sequence length="145" mass="15964">MKLIFADSSILIAGSASSTGASRVVLTMAEIGLFKLLISEQVLEECQRNINKKLPKAIPVFNEIIDNTNLEILPNPSLEEFLAYIDIIEPKDAPILAAALLVKADRLLSLNTKDFTQEVAQKTGIIIQTPSQFVQDIRSIITQEL</sequence>
<gene>
    <name evidence="1" type="ordered locus">cce_0612</name>
</gene>
<keyword evidence="2" id="KW-1185">Reference proteome</keyword>
<name>B1WQ41_CROS5</name>
<evidence type="ECO:0000313" key="1">
    <source>
        <dbReference type="EMBL" id="ACB49963.1"/>
    </source>
</evidence>
<dbReference type="RefSeq" id="WP_009547824.1">
    <property type="nucleotide sequence ID" value="NC_010546.1"/>
</dbReference>
<dbReference type="InterPro" id="IPR029060">
    <property type="entry name" value="PIN-like_dom_sf"/>
</dbReference>
<dbReference type="HOGENOM" id="CLU_116617_5_0_3"/>
<dbReference type="STRING" id="43989.cce_0612"/>
<accession>B1WQ41</accession>
<dbReference type="SUPFAM" id="SSF88723">
    <property type="entry name" value="PIN domain-like"/>
    <property type="match status" value="1"/>
</dbReference>
<dbReference type="eggNOG" id="COG1569">
    <property type="taxonomic scope" value="Bacteria"/>
</dbReference>
<proteinExistence type="predicted"/>
<dbReference type="EMBL" id="CP000806">
    <property type="protein sequence ID" value="ACB49963.1"/>
    <property type="molecule type" value="Genomic_DNA"/>
</dbReference>
<organism evidence="1 2">
    <name type="scientific">Crocosphaera subtropica (strain ATCC 51142 / BH68)</name>
    <name type="common">Cyanothece sp. (strain ATCC 51142)</name>
    <dbReference type="NCBI Taxonomy" id="43989"/>
    <lineage>
        <taxon>Bacteria</taxon>
        <taxon>Bacillati</taxon>
        <taxon>Cyanobacteriota</taxon>
        <taxon>Cyanophyceae</taxon>
        <taxon>Oscillatoriophycideae</taxon>
        <taxon>Chroococcales</taxon>
        <taxon>Aphanothecaceae</taxon>
        <taxon>Crocosphaera</taxon>
        <taxon>Crocosphaera subtropica</taxon>
    </lineage>
</organism>
<dbReference type="AlphaFoldDB" id="B1WQ41"/>
<protein>
    <submittedName>
        <fullName evidence="1">Uncharacterized protein</fullName>
    </submittedName>
</protein>
<reference evidence="1 2" key="1">
    <citation type="journal article" date="2008" name="Proc. Natl. Acad. Sci. U.S.A.">
        <title>The genome of Cyanothece 51142, a unicellular diazotrophic cyanobacterium important in the marine nitrogen cycle.</title>
        <authorList>
            <person name="Welsh E.A."/>
            <person name="Liberton M."/>
            <person name="Stoeckel J."/>
            <person name="Loh T."/>
            <person name="Elvitigala T."/>
            <person name="Wang C."/>
            <person name="Wollam A."/>
            <person name="Fulton R.S."/>
            <person name="Clifton S.W."/>
            <person name="Jacobs J.M."/>
            <person name="Aurora R."/>
            <person name="Ghosh B.K."/>
            <person name="Sherman L.A."/>
            <person name="Smith R.D."/>
            <person name="Wilson R.K."/>
            <person name="Pakrasi H.B."/>
        </authorList>
    </citation>
    <scope>NUCLEOTIDE SEQUENCE [LARGE SCALE GENOMIC DNA]</scope>
    <source>
        <strain evidence="2">ATCC 51142 / BH68</strain>
    </source>
</reference>
<dbReference type="OrthoDB" id="335825at2"/>